<proteinExistence type="inferred from homology"/>
<dbReference type="PANTHER" id="PTHR11524">
    <property type="entry name" value="60S RIBOSOMAL PROTEIN L7"/>
    <property type="match status" value="1"/>
</dbReference>
<dbReference type="GO" id="GO:0003723">
    <property type="term" value="F:RNA binding"/>
    <property type="evidence" value="ECO:0007669"/>
    <property type="project" value="TreeGrafter"/>
</dbReference>
<keyword evidence="2 5" id="KW-0689">Ribosomal protein</keyword>
<dbReference type="GO" id="GO:0000463">
    <property type="term" value="P:maturation of LSU-rRNA from tricistronic rRNA transcript (SSU-rRNA, 5.8S rRNA, LSU-rRNA)"/>
    <property type="evidence" value="ECO:0007669"/>
    <property type="project" value="TreeGrafter"/>
</dbReference>
<evidence type="ECO:0000256" key="1">
    <source>
        <dbReference type="ARBA" id="ARBA00007594"/>
    </source>
</evidence>
<comment type="caution">
    <text evidence="5">The sequence shown here is derived from an EMBL/GenBank/DDBJ whole genome shotgun (WGS) entry which is preliminary data.</text>
</comment>
<comment type="similarity">
    <text evidence="1">Belongs to the universal ribosomal protein uL30 family.</text>
</comment>
<name>A0AAV7YM41_9EUKA</name>
<dbReference type="InterPro" id="IPR036919">
    <property type="entry name" value="Ribo_uL30_ferredoxin-like_sf"/>
</dbReference>
<dbReference type="GO" id="GO:0022625">
    <property type="term" value="C:cytosolic large ribosomal subunit"/>
    <property type="evidence" value="ECO:0007669"/>
    <property type="project" value="TreeGrafter"/>
</dbReference>
<evidence type="ECO:0000256" key="3">
    <source>
        <dbReference type="ARBA" id="ARBA00023274"/>
    </source>
</evidence>
<evidence type="ECO:0000256" key="2">
    <source>
        <dbReference type="ARBA" id="ARBA00022980"/>
    </source>
</evidence>
<dbReference type="GO" id="GO:0003735">
    <property type="term" value="F:structural constituent of ribosome"/>
    <property type="evidence" value="ECO:0007669"/>
    <property type="project" value="TreeGrafter"/>
</dbReference>
<dbReference type="FunFam" id="3.30.1390.20:FF:000004">
    <property type="entry name" value="60S ribosomal protein L7"/>
    <property type="match status" value="1"/>
</dbReference>
<dbReference type="Gene3D" id="3.30.1390.20">
    <property type="entry name" value="Ribosomal protein L30, ferredoxin-like fold domain"/>
    <property type="match status" value="1"/>
</dbReference>
<dbReference type="SUPFAM" id="SSF55129">
    <property type="entry name" value="Ribosomal protein L30p/L7e"/>
    <property type="match status" value="1"/>
</dbReference>
<dbReference type="EMBL" id="JANTQA010000057">
    <property type="protein sequence ID" value="KAJ3428529.1"/>
    <property type="molecule type" value="Genomic_DNA"/>
</dbReference>
<dbReference type="InterPro" id="IPR016082">
    <property type="entry name" value="Ribosomal_uL30_ferredoxin-like"/>
</dbReference>
<evidence type="ECO:0000259" key="4">
    <source>
        <dbReference type="Pfam" id="PF00327"/>
    </source>
</evidence>
<evidence type="ECO:0000313" key="6">
    <source>
        <dbReference type="Proteomes" id="UP001146793"/>
    </source>
</evidence>
<gene>
    <name evidence="5" type="ORF">M0812_23853</name>
</gene>
<sequence>MSKTLFKRLKGKVIKDTVLQGGKTLSVVREKRRARKIRSALRGKRKGYTLREPGIDYVSAEKIIKTTRQRNKSLSGLQRRSRTIPEFKKEDGGKLIFAIRVKVQNASQMHTKVFKILKLLRLNKFHSGVFLRLTKATHQLLHLVSPYVVYGFPSTLSVRNLIFKRSYILKNGEKTALSSNKLVSERLGKFDIICIEDLVSQIVERREYFNKCTQFLLPFKLNFERDFYKNLLRKHGIQKIKYGNINERINDIIKQMN</sequence>
<keyword evidence="3" id="KW-0687">Ribonucleoprotein</keyword>
<dbReference type="InterPro" id="IPR039699">
    <property type="entry name" value="Ribosomal_uL30"/>
</dbReference>
<dbReference type="InterPro" id="IPR018038">
    <property type="entry name" value="Ribosomal_uL30_CS"/>
</dbReference>
<feature type="domain" description="Large ribosomal subunit protein uL30-like ferredoxin-like fold" evidence="4">
    <location>
        <begin position="105"/>
        <end position="148"/>
    </location>
</feature>
<dbReference type="PANTHER" id="PTHR11524:SF16">
    <property type="entry name" value="LARGE RIBOSOMAL SUBUNIT PROTEIN UL30"/>
    <property type="match status" value="1"/>
</dbReference>
<dbReference type="CDD" id="cd01657">
    <property type="entry name" value="Ribosomal_L7_archeal_euk"/>
    <property type="match status" value="1"/>
</dbReference>
<dbReference type="Pfam" id="PF00327">
    <property type="entry name" value="Ribosomal_L30"/>
    <property type="match status" value="1"/>
</dbReference>
<dbReference type="InterPro" id="IPR035808">
    <property type="entry name" value="Ribosomal_uL30_euk_arc"/>
</dbReference>
<protein>
    <submittedName>
        <fullName evidence="5">60S ribosomal protein L7</fullName>
    </submittedName>
</protein>
<dbReference type="Proteomes" id="UP001146793">
    <property type="component" value="Unassembled WGS sequence"/>
</dbReference>
<evidence type="ECO:0000313" key="5">
    <source>
        <dbReference type="EMBL" id="KAJ3428529.1"/>
    </source>
</evidence>
<reference evidence="5" key="1">
    <citation type="submission" date="2022-08" db="EMBL/GenBank/DDBJ databases">
        <title>Novel sulphate-reducing endosymbionts in the free-living metamonad Anaeramoeba.</title>
        <authorList>
            <person name="Jerlstrom-Hultqvist J."/>
            <person name="Cepicka I."/>
            <person name="Gallot-Lavallee L."/>
            <person name="Salas-Leiva D."/>
            <person name="Curtis B.A."/>
            <person name="Zahonova K."/>
            <person name="Pipaliya S."/>
            <person name="Dacks J."/>
            <person name="Roger A.J."/>
        </authorList>
    </citation>
    <scope>NUCLEOTIDE SEQUENCE</scope>
    <source>
        <strain evidence="5">Busselton2</strain>
    </source>
</reference>
<dbReference type="PROSITE" id="PS00634">
    <property type="entry name" value="RIBOSOMAL_L30"/>
    <property type="match status" value="1"/>
</dbReference>
<organism evidence="5 6">
    <name type="scientific">Anaeramoeba flamelloides</name>
    <dbReference type="NCBI Taxonomy" id="1746091"/>
    <lineage>
        <taxon>Eukaryota</taxon>
        <taxon>Metamonada</taxon>
        <taxon>Anaeramoebidae</taxon>
        <taxon>Anaeramoeba</taxon>
    </lineage>
</organism>
<accession>A0AAV7YM41</accession>
<dbReference type="AlphaFoldDB" id="A0AAV7YM41"/>